<comment type="subcellular location">
    <subcellularLocation>
        <location evidence="1">Cell envelope</location>
    </subcellularLocation>
</comment>
<evidence type="ECO:0000256" key="5">
    <source>
        <dbReference type="SAM" id="MobiDB-lite"/>
    </source>
</evidence>
<accession>A0A7S1VRZ1</accession>
<dbReference type="Gene3D" id="3.80.10.10">
    <property type="entry name" value="Ribonuclease Inhibitor"/>
    <property type="match status" value="1"/>
</dbReference>
<dbReference type="PANTHER" id="PTHR48059:SF30">
    <property type="entry name" value="OS06G0587000 PROTEIN"/>
    <property type="match status" value="1"/>
</dbReference>
<evidence type="ECO:0000256" key="2">
    <source>
        <dbReference type="ARBA" id="ARBA00022614"/>
    </source>
</evidence>
<evidence type="ECO:0000256" key="4">
    <source>
        <dbReference type="ARBA" id="ARBA00023136"/>
    </source>
</evidence>
<dbReference type="FunFam" id="3.80.10.10:FF:000095">
    <property type="entry name" value="LRR receptor-like serine/threonine-protein kinase GSO1"/>
    <property type="match status" value="1"/>
</dbReference>
<keyword evidence="6" id="KW-0812">Transmembrane</keyword>
<dbReference type="Pfam" id="PF00560">
    <property type="entry name" value="LRR_1"/>
    <property type="match status" value="2"/>
</dbReference>
<feature type="region of interest" description="Disordered" evidence="5">
    <location>
        <begin position="32"/>
        <end position="57"/>
    </location>
</feature>
<keyword evidence="2" id="KW-0433">Leucine-rich repeat</keyword>
<dbReference type="SUPFAM" id="SSF52058">
    <property type="entry name" value="L domain-like"/>
    <property type="match status" value="1"/>
</dbReference>
<reference evidence="7" key="1">
    <citation type="submission" date="2021-01" db="EMBL/GenBank/DDBJ databases">
        <authorList>
            <person name="Corre E."/>
            <person name="Pelletier E."/>
            <person name="Niang G."/>
            <person name="Scheremetjew M."/>
            <person name="Finn R."/>
            <person name="Kale V."/>
            <person name="Holt S."/>
            <person name="Cochrane G."/>
            <person name="Meng A."/>
            <person name="Brown T."/>
            <person name="Cohen L."/>
        </authorList>
    </citation>
    <scope>NUCLEOTIDE SEQUENCE</scope>
    <source>
        <strain evidence="7">CCMP 410</strain>
    </source>
</reference>
<dbReference type="AlphaFoldDB" id="A0A7S1VRZ1"/>
<feature type="region of interest" description="Disordered" evidence="5">
    <location>
        <begin position="202"/>
        <end position="233"/>
    </location>
</feature>
<evidence type="ECO:0000256" key="3">
    <source>
        <dbReference type="ARBA" id="ARBA00022737"/>
    </source>
</evidence>
<feature type="region of interest" description="Disordered" evidence="5">
    <location>
        <begin position="96"/>
        <end position="118"/>
    </location>
</feature>
<keyword evidence="6" id="KW-1133">Transmembrane helix</keyword>
<keyword evidence="4 6" id="KW-0472">Membrane</keyword>
<keyword evidence="3" id="KW-0677">Repeat</keyword>
<dbReference type="InterPro" id="IPR001611">
    <property type="entry name" value="Leu-rich_rpt"/>
</dbReference>
<dbReference type="InterPro" id="IPR032675">
    <property type="entry name" value="LRR_dom_sf"/>
</dbReference>
<dbReference type="Pfam" id="PF13855">
    <property type="entry name" value="LRR_8"/>
    <property type="match status" value="1"/>
</dbReference>
<proteinExistence type="predicted"/>
<dbReference type="PANTHER" id="PTHR48059">
    <property type="entry name" value="POLYGALACTURONASE INHIBITOR 1"/>
    <property type="match status" value="1"/>
</dbReference>
<evidence type="ECO:0008006" key="8">
    <source>
        <dbReference type="Google" id="ProtNLM"/>
    </source>
</evidence>
<evidence type="ECO:0000256" key="1">
    <source>
        <dbReference type="ARBA" id="ARBA00004196"/>
    </source>
</evidence>
<gene>
    <name evidence="7" type="ORF">GOCE00092_LOCUS25984</name>
</gene>
<name>A0A7S1VRZ1_9STRA</name>
<dbReference type="InterPro" id="IPR051848">
    <property type="entry name" value="PGIP"/>
</dbReference>
<evidence type="ECO:0000313" key="7">
    <source>
        <dbReference type="EMBL" id="CAD9309399.1"/>
    </source>
</evidence>
<dbReference type="FunFam" id="3.80.10.10:FF:000041">
    <property type="entry name" value="LRR receptor-like serine/threonine-protein kinase ERECTA"/>
    <property type="match status" value="1"/>
</dbReference>
<feature type="transmembrane region" description="Helical" evidence="6">
    <location>
        <begin position="176"/>
        <end position="197"/>
    </location>
</feature>
<dbReference type="EMBL" id="HBGK01049515">
    <property type="protein sequence ID" value="CAD9309399.1"/>
    <property type="molecule type" value="Transcribed_RNA"/>
</dbReference>
<sequence length="709" mass="79387">MLHTFDTSSKYTKRRQDRLRLIQEMERRARLGPDHVEIASFDGGADDGPKRSTGSSLLSLESARRIVNEEFADDASTQSESSFVFGDKDGNYDTLSSSFRSQPYREKSKKKKKSSRQLLGDQVRVNDNLHEVSLGISQHDYSVESDNNPQHGDICTRMITAYHSVYVSKGGCSRRTWYLCAAAFAMIVLVGLTAAVVGKSSRNDDASIPPLPPSVDTPPTTQQPTTPPERETLTPDEVRQILLPLLLNFQITNDLDLYDQTSPQAKALEYMITTQMAQYLDSAMMNVFDWTDDIILRQVFETYALSVFYYSTKGPAWKRTGWTVGEKDEDPYLQGACRFTGVQCHQMSPGGSLPDRHFKNAEEDQLDSEDMMMVVTGLNLTDSGLEGLLPTELGVLVDLEILDLSVNRLKGGIPSQWKAFERLTVLNMSDNELQGNIDPDLFRRWSLMRSMSLYHNFLTGAIPDSIGDMADLEYIYMEVNRFTGPLPPGLMALSKLRDIKFRDNQLRGVLPTNLGYELKELEVIDFSENSFEGEIPTSWTELPSLLELHLSKNQLTGTIPEAASWNFIVVLSLSRNKLSGSLPPSLTDMTYLIDLDVSKNSITGKLPEDVNKMKEMRFFQVHSNEMTGTIPAALGDISTMEYLALEDNKFVGVLPESISNLNKLQSLTVHVNWLEGEVSEGICNLKSDKLVSLTADCEKVTCTCCTECF</sequence>
<protein>
    <recommendedName>
        <fullName evidence="8">L domain-like protein</fullName>
    </recommendedName>
</protein>
<organism evidence="7">
    <name type="scientific">Grammatophora oceanica</name>
    <dbReference type="NCBI Taxonomy" id="210454"/>
    <lineage>
        <taxon>Eukaryota</taxon>
        <taxon>Sar</taxon>
        <taxon>Stramenopiles</taxon>
        <taxon>Ochrophyta</taxon>
        <taxon>Bacillariophyta</taxon>
        <taxon>Fragilariophyceae</taxon>
        <taxon>Fragilariophycidae</taxon>
        <taxon>Rhabdonematales</taxon>
        <taxon>Grammatophoraceae</taxon>
        <taxon>Grammatophora</taxon>
    </lineage>
</organism>
<evidence type="ECO:0000256" key="6">
    <source>
        <dbReference type="SAM" id="Phobius"/>
    </source>
</evidence>